<protein>
    <submittedName>
        <fullName evidence="1">Uncharacterized protein</fullName>
    </submittedName>
</protein>
<dbReference type="RefSeq" id="WP_354697353.1">
    <property type="nucleotide sequence ID" value="NZ_CP114014.1"/>
</dbReference>
<dbReference type="EMBL" id="CP114014">
    <property type="protein sequence ID" value="XAY06113.1"/>
    <property type="molecule type" value="Genomic_DNA"/>
</dbReference>
<proteinExistence type="predicted"/>
<dbReference type="AlphaFoldDB" id="A0AAU7AWV8"/>
<dbReference type="KEGG" id="parq:DSM112329_02976"/>
<name>A0AAU7AWV8_9ACTN</name>
<gene>
    <name evidence="1" type="ORF">DSM112329_02976</name>
</gene>
<accession>A0AAU7AWV8</accession>
<reference evidence="1" key="1">
    <citation type="submission" date="2022-12" db="EMBL/GenBank/DDBJ databases">
        <title>Paraconexibacter alkalitolerans sp. nov. and Baekduia alba sp. nov., isolated from soil and emended description of the genera Paraconexibacter (Chun et al., 2020) and Baekduia (An et al., 2020).</title>
        <authorList>
            <person name="Vieira S."/>
            <person name="Huber K.J."/>
            <person name="Geppert A."/>
            <person name="Wolf J."/>
            <person name="Neumann-Schaal M."/>
            <person name="Muesken M."/>
            <person name="Overmann J."/>
        </authorList>
    </citation>
    <scope>NUCLEOTIDE SEQUENCE</scope>
    <source>
        <strain evidence="1">AEG42_29</strain>
    </source>
</reference>
<organism evidence="1">
    <name type="scientific">Paraconexibacter sp. AEG42_29</name>
    <dbReference type="NCBI Taxonomy" id="2997339"/>
    <lineage>
        <taxon>Bacteria</taxon>
        <taxon>Bacillati</taxon>
        <taxon>Actinomycetota</taxon>
        <taxon>Thermoleophilia</taxon>
        <taxon>Solirubrobacterales</taxon>
        <taxon>Paraconexibacteraceae</taxon>
        <taxon>Paraconexibacter</taxon>
    </lineage>
</organism>
<evidence type="ECO:0000313" key="1">
    <source>
        <dbReference type="EMBL" id="XAY06113.1"/>
    </source>
</evidence>
<sequence>MSGPHARQLQELAPETFAGIWLDGRRQFVAYTSEPYQHAAEARAVLGLSRNVTIVEHVRSLRELERIQHEVTNLDSALDHVGSFLSAISVDVIGNFVEVMLDPVTDAARQILHDRFGDAIQIVEGRVEFV</sequence>